<dbReference type="PANTHER" id="PTHR23034">
    <property type="entry name" value="GLUTAMATE-RICH PROTEIN 3"/>
    <property type="match status" value="1"/>
</dbReference>
<dbReference type="InterPro" id="IPR027962">
    <property type="entry name" value="ERICH3"/>
</dbReference>
<feature type="compositionally biased region" description="Polar residues" evidence="1">
    <location>
        <begin position="684"/>
        <end position="699"/>
    </location>
</feature>
<feature type="compositionally biased region" description="Acidic residues" evidence="1">
    <location>
        <begin position="1267"/>
        <end position="1276"/>
    </location>
</feature>
<reference evidence="3 4" key="1">
    <citation type="submission" date="2021-07" db="EMBL/GenBank/DDBJ databases">
        <authorList>
            <person name="Palmer J.M."/>
        </authorList>
    </citation>
    <scope>NUCLEOTIDE SEQUENCE [LARGE SCALE GENOMIC DNA]</scope>
    <source>
        <strain evidence="3 4">AT_MEX2019</strain>
        <tissue evidence="3">Muscle</tissue>
    </source>
</reference>
<feature type="compositionally biased region" description="Acidic residues" evidence="1">
    <location>
        <begin position="1154"/>
        <end position="1164"/>
    </location>
</feature>
<feature type="compositionally biased region" description="Basic and acidic residues" evidence="1">
    <location>
        <begin position="417"/>
        <end position="452"/>
    </location>
</feature>
<feature type="compositionally biased region" description="Basic and acidic residues" evidence="1">
    <location>
        <begin position="1319"/>
        <end position="1332"/>
    </location>
</feature>
<feature type="compositionally biased region" description="Basic and acidic residues" evidence="1">
    <location>
        <begin position="1497"/>
        <end position="1509"/>
    </location>
</feature>
<feature type="compositionally biased region" description="Basic and acidic residues" evidence="1">
    <location>
        <begin position="849"/>
        <end position="862"/>
    </location>
</feature>
<feature type="compositionally biased region" description="Basic and acidic residues" evidence="1">
    <location>
        <begin position="130"/>
        <end position="144"/>
    </location>
</feature>
<feature type="compositionally biased region" description="Basic and acidic residues" evidence="1">
    <location>
        <begin position="534"/>
        <end position="550"/>
    </location>
</feature>
<evidence type="ECO:0000313" key="4">
    <source>
        <dbReference type="Proteomes" id="UP001345963"/>
    </source>
</evidence>
<feature type="compositionally biased region" description="Basic and acidic residues" evidence="1">
    <location>
        <begin position="670"/>
        <end position="683"/>
    </location>
</feature>
<feature type="compositionally biased region" description="Polar residues" evidence="1">
    <location>
        <begin position="191"/>
        <end position="200"/>
    </location>
</feature>
<feature type="compositionally biased region" description="Acidic residues" evidence="1">
    <location>
        <begin position="505"/>
        <end position="514"/>
    </location>
</feature>
<feature type="compositionally biased region" description="Low complexity" evidence="1">
    <location>
        <begin position="580"/>
        <end position="593"/>
    </location>
</feature>
<feature type="region of interest" description="Disordered" evidence="1">
    <location>
        <begin position="235"/>
        <end position="267"/>
    </location>
</feature>
<evidence type="ECO:0000259" key="2">
    <source>
        <dbReference type="Pfam" id="PF15257"/>
    </source>
</evidence>
<feature type="region of interest" description="Disordered" evidence="1">
    <location>
        <begin position="106"/>
        <end position="200"/>
    </location>
</feature>
<feature type="compositionally biased region" description="Basic and acidic residues" evidence="1">
    <location>
        <begin position="106"/>
        <end position="116"/>
    </location>
</feature>
<feature type="compositionally biased region" description="Basic and acidic residues" evidence="1">
    <location>
        <begin position="888"/>
        <end position="909"/>
    </location>
</feature>
<feature type="compositionally biased region" description="Basic and acidic residues" evidence="1">
    <location>
        <begin position="1066"/>
        <end position="1077"/>
    </location>
</feature>
<dbReference type="Proteomes" id="UP001345963">
    <property type="component" value="Unassembled WGS sequence"/>
</dbReference>
<keyword evidence="4" id="KW-1185">Reference proteome</keyword>
<feature type="compositionally biased region" description="Acidic residues" evidence="1">
    <location>
        <begin position="464"/>
        <end position="477"/>
    </location>
</feature>
<dbReference type="EMBL" id="JAHUTI010040022">
    <property type="protein sequence ID" value="MED6244930.1"/>
    <property type="molecule type" value="Genomic_DNA"/>
</dbReference>
<feature type="compositionally biased region" description="Basic and acidic residues" evidence="1">
    <location>
        <begin position="1214"/>
        <end position="1226"/>
    </location>
</feature>
<accession>A0ABU7B5N0</accession>
<feature type="compositionally biased region" description="Basic and acidic residues" evidence="1">
    <location>
        <begin position="1008"/>
        <end position="1021"/>
    </location>
</feature>
<feature type="compositionally biased region" description="Polar residues" evidence="1">
    <location>
        <begin position="594"/>
        <end position="606"/>
    </location>
</feature>
<feature type="domain" description="DUF4590" evidence="2">
    <location>
        <begin position="289"/>
        <end position="402"/>
    </location>
</feature>
<organism evidence="3 4">
    <name type="scientific">Ataeniobius toweri</name>
    <dbReference type="NCBI Taxonomy" id="208326"/>
    <lineage>
        <taxon>Eukaryota</taxon>
        <taxon>Metazoa</taxon>
        <taxon>Chordata</taxon>
        <taxon>Craniata</taxon>
        <taxon>Vertebrata</taxon>
        <taxon>Euteleostomi</taxon>
        <taxon>Actinopterygii</taxon>
        <taxon>Neopterygii</taxon>
        <taxon>Teleostei</taxon>
        <taxon>Neoteleostei</taxon>
        <taxon>Acanthomorphata</taxon>
        <taxon>Ovalentaria</taxon>
        <taxon>Atherinomorphae</taxon>
        <taxon>Cyprinodontiformes</taxon>
        <taxon>Goodeidae</taxon>
        <taxon>Ataeniobius</taxon>
    </lineage>
</organism>
<feature type="compositionally biased region" description="Basic and acidic residues" evidence="1">
    <location>
        <begin position="1421"/>
        <end position="1432"/>
    </location>
</feature>
<name>A0ABU7B5N0_9TELE</name>
<feature type="compositionally biased region" description="Basic and acidic residues" evidence="1">
    <location>
        <begin position="1450"/>
        <end position="1470"/>
    </location>
</feature>
<feature type="compositionally biased region" description="Acidic residues" evidence="1">
    <location>
        <begin position="817"/>
        <end position="830"/>
    </location>
</feature>
<protein>
    <recommendedName>
        <fullName evidence="2">DUF4590 domain-containing protein</fullName>
    </recommendedName>
</protein>
<dbReference type="InterPro" id="IPR048257">
    <property type="entry name" value="DUF4590"/>
</dbReference>
<feature type="compositionally biased region" description="Basic and acidic residues" evidence="1">
    <location>
        <begin position="966"/>
        <end position="984"/>
    </location>
</feature>
<dbReference type="PANTHER" id="PTHR23034:SF2">
    <property type="entry name" value="GLUTAMATE-RICH PROTEIN 3"/>
    <property type="match status" value="1"/>
</dbReference>
<feature type="region of interest" description="Disordered" evidence="1">
    <location>
        <begin position="1527"/>
        <end position="1555"/>
    </location>
</feature>
<sequence length="1663" mass="184551">MSHLSPGLMSAYNSLTDKHLAGYFSNTRIRRHLQRAGLITRSGRIVPDKEYRHKLIQRAHQRHVRECLAQAIFHKVLEMEHLHQIEIKRKLEEFARRERVHRMKMERSKRYEEDITRILSPRPPKGSRTIWKEHSGPDGEHSESSESPSSSRPNTAPGKMQRPVRLKPIHSNSTTASLRHSLPYKPHKSSQENNHPLNSTMDLKSRRHLTTKEVTPFCLPVINNFVTPVPPVGKKNDRGVKVTPSSTMRGRRLRPTTASSGPGDPPWLRSSVYQSRVRVNMVYFGKTVHLSNDLIDTREEVRVFQQHCGGENLCVYKGRLREGEAFEFISRRHRGFPFSLTFYLNGLQVERLSSCCEFKHRKGSRLGGKHGHFGFSSVEGASPCYKCIIAMGLDKKPTPPPKRVKGDQSREQSATSLKDEPEMEADRTGEGAASHLERETSPTPKMENKNREQSAPVESKVRDDYEEDFEADDEGPVEDTTLQEEKFPSMLSETEKQDQEKDVSEDTDEEDDEDKMSSSGSSMSGSDEEESDAEATKHSEDDENENKAEEDYQTEAAAPANEKDKQKSEETAATRVESPSLNNSGVQNSVGNSTGIEISDSSVPTDNENKLSDDPSVDKNVEAPGHELKNGDEQERAKSVQEKLVEAILKVSQCSSEPELSDTSTEEEEGPAHKATEKEKKEQLQTLVEETNCEESVTNEIVGDQKEFAETVEEKDKEPDYADNIQEEKLSEIGESEKAAEDEATTEGDKSKEPGETQLSIDGEIMAHDDKIEDPFEGSENADVEASHNDEEKVKKGAADPNSHHNETGERAKSREEDESSVLEPSEENNEVAVADITEEEAAATSETMEIKAESSEEREALSCEEAPETGTGKMQADSEEAQVTDENSSRSPEECGDSTAEKTEDMHVKTSKTQSSDDETQAEAHRKASGTEEEEDDSQQENCGVRRESVEVDETAETQNLTNSEIKDENKTQEINDKSKFDISIEQNKNPPEGTESEEMPDGEIEDGIKETEKDVKGEVAEGQISWGEPESNGDDKGQPGEEGSETNKVLQKKDDEAGISDNVEMEKVEETKTNEECEDMTENSVSEKPKITEELHRRQDADLDTENVEISSKTIADSEKVSESEATDGTEMNESTPDAADANSGERKAEGESEIGEIDAENGESSVAAERECQEDEENAPTAEEERQADEPDEDSECTELKEVAVESGDNAAKHEEGLTDKAPETGMTESDAKEANGGMVKHDEVSNRESEPEISGAEIQDERNDNEEVEDVDNEIKEFNLIQNNTENDVGKVSPLAETSSAPAAADVEETANQGDEGKLESITDKPLETGDNGEDTEEASKASEEGASVLLKPHAQNTEAEDAVGKEPPEALASDDNTDMVTNWIQMHQISKLFETFVEPLEDIRKEVPDAQIYKPNGEEKESAKLLRPESPTKMGMMSVDENESRDETQIEAQDSRGEDVQRENDPAEGGLQGSEETEEKNVETNEEDDQEDCRGLHVEDKESQKGITTFKTEVEAFSGSLKAESDFENQSSGNTNSGPDLIVKQSATDLSIKTEQSNSLNGQKDTNDTWDKITKDGRQITQVTNFITSNSADGIQEESHDEDIQTKMLGRRFSGETREIKLIEDIRHTLSKDRLSTLSLFGHASYPLLTTSTSEGGQ</sequence>
<feature type="compositionally biased region" description="Basic and acidic residues" evidence="1">
    <location>
        <begin position="607"/>
        <end position="645"/>
    </location>
</feature>
<feature type="compositionally biased region" description="Basic and acidic residues" evidence="1">
    <location>
        <begin position="1233"/>
        <end position="1254"/>
    </location>
</feature>
<feature type="compositionally biased region" description="Acidic residues" evidence="1">
    <location>
        <begin position="996"/>
        <end position="1007"/>
    </location>
</feature>
<comment type="caution">
    <text evidence="3">The sequence shown here is derived from an EMBL/GenBank/DDBJ whole genome shotgun (WGS) entry which is preliminary data.</text>
</comment>
<evidence type="ECO:0000313" key="3">
    <source>
        <dbReference type="EMBL" id="MED6244930.1"/>
    </source>
</evidence>
<feature type="compositionally biased region" description="Basic and acidic residues" evidence="1">
    <location>
        <begin position="561"/>
        <end position="572"/>
    </location>
</feature>
<evidence type="ECO:0000256" key="1">
    <source>
        <dbReference type="SAM" id="MobiDB-lite"/>
    </source>
</evidence>
<feature type="compositionally biased region" description="Basic and acidic residues" evidence="1">
    <location>
        <begin position="703"/>
        <end position="755"/>
    </location>
</feature>
<feature type="compositionally biased region" description="Basic and acidic residues" evidence="1">
    <location>
        <begin position="1087"/>
        <end position="1103"/>
    </location>
</feature>
<gene>
    <name evidence="3" type="ORF">ATANTOWER_027765</name>
</gene>
<feature type="compositionally biased region" description="Polar residues" evidence="1">
    <location>
        <begin position="652"/>
        <end position="663"/>
    </location>
</feature>
<feature type="region of interest" description="Disordered" evidence="1">
    <location>
        <begin position="1411"/>
        <end position="1514"/>
    </location>
</feature>
<feature type="compositionally biased region" description="Basic and acidic residues" evidence="1">
    <location>
        <begin position="483"/>
        <end position="504"/>
    </location>
</feature>
<dbReference type="Pfam" id="PF15257">
    <property type="entry name" value="DUF4590"/>
    <property type="match status" value="1"/>
</dbReference>
<feature type="compositionally biased region" description="Basic and acidic residues" evidence="1">
    <location>
        <begin position="765"/>
        <end position="774"/>
    </location>
</feature>
<feature type="compositionally biased region" description="Polar residues" evidence="1">
    <location>
        <begin position="1533"/>
        <end position="1543"/>
    </location>
</feature>
<feature type="region of interest" description="Disordered" evidence="1">
    <location>
        <begin position="396"/>
        <end position="1381"/>
    </location>
</feature>
<feature type="compositionally biased region" description="Basic and acidic residues" evidence="1">
    <location>
        <begin position="785"/>
        <end position="816"/>
    </location>
</feature>
<proteinExistence type="predicted"/>